<reference evidence="2" key="1">
    <citation type="submission" date="2017-05" db="EMBL/GenBank/DDBJ databases">
        <authorList>
            <person name="Sung H."/>
        </authorList>
    </citation>
    <scope>NUCLEOTIDE SEQUENCE [LARGE SCALE GENOMIC DNA]</scope>
    <source>
        <strain evidence="2">AMac2203</strain>
    </source>
</reference>
<proteinExistence type="predicted"/>
<protein>
    <recommendedName>
        <fullName evidence="3">DUF2789 domain-containing protein</fullName>
    </recommendedName>
</protein>
<dbReference type="AlphaFoldDB" id="A0A1Y0CWN0"/>
<dbReference type="KEGG" id="ocm:CBP12_05290"/>
<dbReference type="RefSeq" id="WP_086963510.1">
    <property type="nucleotide sequence ID" value="NZ_CP021376.1"/>
</dbReference>
<name>A0A1Y0CWN0_9GAMM</name>
<evidence type="ECO:0000313" key="2">
    <source>
        <dbReference type="Proteomes" id="UP000243793"/>
    </source>
</evidence>
<dbReference type="Proteomes" id="UP000243793">
    <property type="component" value="Chromosome"/>
</dbReference>
<dbReference type="EMBL" id="CP021376">
    <property type="protein sequence ID" value="ART79638.1"/>
    <property type="molecule type" value="Genomic_DNA"/>
</dbReference>
<dbReference type="OrthoDB" id="5828847at2"/>
<dbReference type="Pfam" id="PF10982">
    <property type="entry name" value="DUF2789"/>
    <property type="match status" value="1"/>
</dbReference>
<evidence type="ECO:0000313" key="1">
    <source>
        <dbReference type="EMBL" id="ART79638.1"/>
    </source>
</evidence>
<evidence type="ECO:0008006" key="3">
    <source>
        <dbReference type="Google" id="ProtNLM"/>
    </source>
</evidence>
<dbReference type="InterPro" id="IPR021250">
    <property type="entry name" value="DUF2789"/>
</dbReference>
<accession>A0A1Y0CWN0</accession>
<organism evidence="1 2">
    <name type="scientific">Oceanisphaera avium</name>
    <dbReference type="NCBI Taxonomy" id="1903694"/>
    <lineage>
        <taxon>Bacteria</taxon>
        <taxon>Pseudomonadati</taxon>
        <taxon>Pseudomonadota</taxon>
        <taxon>Gammaproteobacteria</taxon>
        <taxon>Aeromonadales</taxon>
        <taxon>Aeromonadaceae</taxon>
        <taxon>Oceanisphaera</taxon>
    </lineage>
</organism>
<dbReference type="InterPro" id="IPR038086">
    <property type="entry name" value="DUF2789_sf"/>
</dbReference>
<keyword evidence="2" id="KW-1185">Reference proteome</keyword>
<gene>
    <name evidence="1" type="ORF">CBP12_05290</name>
</gene>
<sequence length="75" mass="8714">MEHTHHPLSELFEQLGLESGHDAIEHFISSHSLPENIELANAPFWSQPQASFLKEEWHADSDWAEVIDQLNIRLR</sequence>
<dbReference type="Gene3D" id="1.10.10.1130">
    <property type="entry name" value="Uncharacterised protein PF10982, DUF2789"/>
    <property type="match status" value="1"/>
</dbReference>